<accession>A0A1D1Z6N8</accession>
<evidence type="ECO:0000256" key="4">
    <source>
        <dbReference type="ARBA" id="ARBA00022692"/>
    </source>
</evidence>
<feature type="transmembrane region" description="Helical" evidence="7">
    <location>
        <begin position="128"/>
        <end position="153"/>
    </location>
</feature>
<evidence type="ECO:0000256" key="6">
    <source>
        <dbReference type="ARBA" id="ARBA00023136"/>
    </source>
</evidence>
<dbReference type="InterPro" id="IPR037185">
    <property type="entry name" value="EmrE-like"/>
</dbReference>
<comment type="caution">
    <text evidence="7">Lacks conserved residue(s) required for the propagation of feature annotation.</text>
</comment>
<evidence type="ECO:0000256" key="3">
    <source>
        <dbReference type="ARBA" id="ARBA00022448"/>
    </source>
</evidence>
<keyword evidence="3 7" id="KW-0813">Transport</keyword>
<evidence type="ECO:0000256" key="2">
    <source>
        <dbReference type="ARBA" id="ARBA00006213"/>
    </source>
</evidence>
<dbReference type="AlphaFoldDB" id="A0A1D1Z6N8"/>
<keyword evidence="4 7" id="KW-0812">Transmembrane</keyword>
<comment type="subcellular location">
    <subcellularLocation>
        <location evidence="1 7">Membrane</location>
        <topology evidence="1 7">Multi-pass membrane protein</topology>
    </subcellularLocation>
</comment>
<dbReference type="PANTHER" id="PTHR31376:SF105">
    <property type="entry name" value="PURINE PERMEASE-RELATED"/>
    <property type="match status" value="1"/>
</dbReference>
<evidence type="ECO:0000313" key="8">
    <source>
        <dbReference type="EMBL" id="JAT62551.1"/>
    </source>
</evidence>
<gene>
    <name evidence="8" type="primary">PUP3_4</name>
    <name evidence="8" type="ORF">g.113386</name>
</gene>
<dbReference type="PANTHER" id="PTHR31376">
    <property type="entry name" value="OS09G0467300 PROTEIN-RELATED"/>
    <property type="match status" value="1"/>
</dbReference>
<organism evidence="8">
    <name type="scientific">Anthurium amnicola</name>
    <dbReference type="NCBI Taxonomy" id="1678845"/>
    <lineage>
        <taxon>Eukaryota</taxon>
        <taxon>Viridiplantae</taxon>
        <taxon>Streptophyta</taxon>
        <taxon>Embryophyta</taxon>
        <taxon>Tracheophyta</taxon>
        <taxon>Spermatophyta</taxon>
        <taxon>Magnoliopsida</taxon>
        <taxon>Liliopsida</taxon>
        <taxon>Araceae</taxon>
        <taxon>Pothoideae</taxon>
        <taxon>Potheae</taxon>
        <taxon>Anthurium</taxon>
    </lineage>
</organism>
<feature type="transmembrane region" description="Helical" evidence="7">
    <location>
        <begin position="30"/>
        <end position="50"/>
    </location>
</feature>
<name>A0A1D1Z6N8_9ARAE</name>
<sequence>MSSATTAKGMDSLSLSTAMEGKTSRDPPRWVLLSFSCTLLALGGAGPLLLRVYFVHGGKRMWLASLVQVAGWPLALLPLSLSYIRRRRRRRGQPAGLYQMTRPLVAASAGLGLLTGLDFYMYSLGSSYLPVSTSAILSSTQMAFVAGFALLVVRQRFTACSVNAVVVMSLGAVVMGVQAGGDRPAGVSGKQYVLGFLMTVGSAALYGLTLPLMELVYAKAGKKVTYELVMEVQVVVYAFATAFCLVGMLANKDFQAIPREARDYGLGETKYYVVLVADAASWQLYNLGVMGTIACSSSLLAGIVVALLLPASEIAAVLFLHEKFNGGKGVALALSLWGFVSYWYGELQRSSKASQTCEVEVSAP</sequence>
<dbReference type="InterPro" id="IPR030182">
    <property type="entry name" value="PUP_plant"/>
</dbReference>
<feature type="transmembrane region" description="Helical" evidence="7">
    <location>
        <begin position="160"/>
        <end position="180"/>
    </location>
</feature>
<dbReference type="GO" id="GO:0015211">
    <property type="term" value="F:purine nucleoside transmembrane transporter activity"/>
    <property type="evidence" value="ECO:0007669"/>
    <property type="project" value="UniProtKB-UniRule"/>
</dbReference>
<evidence type="ECO:0000256" key="1">
    <source>
        <dbReference type="ARBA" id="ARBA00004141"/>
    </source>
</evidence>
<evidence type="ECO:0000256" key="7">
    <source>
        <dbReference type="RuleBase" id="RU368015"/>
    </source>
</evidence>
<evidence type="ECO:0000256" key="5">
    <source>
        <dbReference type="ARBA" id="ARBA00022989"/>
    </source>
</evidence>
<feature type="transmembrane region" description="Helical" evidence="7">
    <location>
        <begin position="228"/>
        <end position="250"/>
    </location>
</feature>
<feature type="transmembrane region" description="Helical" evidence="7">
    <location>
        <begin position="192"/>
        <end position="216"/>
    </location>
</feature>
<keyword evidence="5 7" id="KW-1133">Transmembrane helix</keyword>
<protein>
    <recommendedName>
        <fullName evidence="7">Probable purine permease</fullName>
    </recommendedName>
</protein>
<dbReference type="Pfam" id="PF16913">
    <property type="entry name" value="PUNUT"/>
    <property type="match status" value="1"/>
</dbReference>
<dbReference type="EMBL" id="GDJX01005385">
    <property type="protein sequence ID" value="JAT62551.1"/>
    <property type="molecule type" value="Transcribed_RNA"/>
</dbReference>
<proteinExistence type="inferred from homology"/>
<dbReference type="GO" id="GO:0016020">
    <property type="term" value="C:membrane"/>
    <property type="evidence" value="ECO:0007669"/>
    <property type="project" value="UniProtKB-SubCell"/>
</dbReference>
<dbReference type="SUPFAM" id="SSF103481">
    <property type="entry name" value="Multidrug resistance efflux transporter EmrE"/>
    <property type="match status" value="1"/>
</dbReference>
<feature type="transmembrane region" description="Helical" evidence="7">
    <location>
        <begin position="104"/>
        <end position="122"/>
    </location>
</feature>
<keyword evidence="6 7" id="KW-0472">Membrane</keyword>
<feature type="transmembrane region" description="Helical" evidence="7">
    <location>
        <begin position="62"/>
        <end position="84"/>
    </location>
</feature>
<dbReference type="GO" id="GO:0005345">
    <property type="term" value="F:purine nucleobase transmembrane transporter activity"/>
    <property type="evidence" value="ECO:0007669"/>
    <property type="project" value="UniProtKB-UniRule"/>
</dbReference>
<comment type="similarity">
    <text evidence="2 7">Belongs to the purine permeases (TC 2.A.7.14) family.</text>
</comment>
<reference evidence="8" key="1">
    <citation type="submission" date="2015-07" db="EMBL/GenBank/DDBJ databases">
        <title>Transcriptome Assembly of Anthurium amnicola.</title>
        <authorList>
            <person name="Suzuki J."/>
        </authorList>
    </citation>
    <scope>NUCLEOTIDE SEQUENCE</scope>
</reference>